<comment type="caution">
    <text evidence="1">The sequence shown here is derived from an EMBL/GenBank/DDBJ whole genome shotgun (WGS) entry which is preliminary data.</text>
</comment>
<accession>A0A1F7Y465</accession>
<name>A0A1F7Y465_9BACT</name>
<gene>
    <name evidence="1" type="ORF">A2863_00415</name>
</gene>
<sequence length="123" mass="13399">MSGGTEPGAERQVFNTYFEVKVPRDLKPETVVVTMVTSRENDIVEFVDPDKKDNPNPKGNLAFGKGIGAKVRDQRDGDFVAINYQGMSKSENAVVSTLSAFTFSEAGGWEPLKGAIAFPVKKE</sequence>
<reference evidence="1 2" key="1">
    <citation type="journal article" date="2016" name="Nat. Commun.">
        <title>Thousands of microbial genomes shed light on interconnected biogeochemical processes in an aquifer system.</title>
        <authorList>
            <person name="Anantharaman K."/>
            <person name="Brown C.T."/>
            <person name="Hug L.A."/>
            <person name="Sharon I."/>
            <person name="Castelle C.J."/>
            <person name="Probst A.J."/>
            <person name="Thomas B.C."/>
            <person name="Singh A."/>
            <person name="Wilkins M.J."/>
            <person name="Karaoz U."/>
            <person name="Brodie E.L."/>
            <person name="Williams K.H."/>
            <person name="Hubbard S.S."/>
            <person name="Banfield J.F."/>
        </authorList>
    </citation>
    <scope>NUCLEOTIDE SEQUENCE [LARGE SCALE GENOMIC DNA]</scope>
</reference>
<organism evidence="1 2">
    <name type="scientific">Candidatus Woesebacteria bacterium RIFCSPHIGHO2_01_FULL_38_9b</name>
    <dbReference type="NCBI Taxonomy" id="1802493"/>
    <lineage>
        <taxon>Bacteria</taxon>
        <taxon>Candidatus Woeseibacteriota</taxon>
    </lineage>
</organism>
<dbReference type="EMBL" id="MGGF01000036">
    <property type="protein sequence ID" value="OGM21448.1"/>
    <property type="molecule type" value="Genomic_DNA"/>
</dbReference>
<dbReference type="Proteomes" id="UP000178750">
    <property type="component" value="Unassembled WGS sequence"/>
</dbReference>
<evidence type="ECO:0000313" key="2">
    <source>
        <dbReference type="Proteomes" id="UP000178750"/>
    </source>
</evidence>
<protein>
    <submittedName>
        <fullName evidence="1">Uncharacterized protein</fullName>
    </submittedName>
</protein>
<evidence type="ECO:0000313" key="1">
    <source>
        <dbReference type="EMBL" id="OGM21448.1"/>
    </source>
</evidence>
<dbReference type="AlphaFoldDB" id="A0A1F7Y465"/>
<proteinExistence type="predicted"/>